<dbReference type="Gene3D" id="3.40.50.1000">
    <property type="entry name" value="HAD superfamily/HAD-like"/>
    <property type="match status" value="1"/>
</dbReference>
<gene>
    <name evidence="4" type="ORF">NEJAP_0057</name>
</gene>
<dbReference type="InterPro" id="IPR051400">
    <property type="entry name" value="HAD-like_hydrolase"/>
</dbReference>
<dbReference type="PRINTS" id="PR00413">
    <property type="entry name" value="HADHALOGNASE"/>
</dbReference>
<dbReference type="SFLD" id="SFLDS00003">
    <property type="entry name" value="Haloacid_Dehalogenase"/>
    <property type="match status" value="1"/>
</dbReference>
<evidence type="ECO:0000313" key="5">
    <source>
        <dbReference type="Proteomes" id="UP000595332"/>
    </source>
</evidence>
<accession>A0A7R6PGU2</accession>
<dbReference type="GO" id="GO:0046380">
    <property type="term" value="P:N-acetylneuraminate biosynthetic process"/>
    <property type="evidence" value="ECO:0007669"/>
    <property type="project" value="TreeGrafter"/>
</dbReference>
<dbReference type="SFLD" id="SFLDG01129">
    <property type="entry name" value="C1.5:_HAD__Beta-PGM__Phosphata"/>
    <property type="match status" value="1"/>
</dbReference>
<dbReference type="NCBIfam" id="TIGR01549">
    <property type="entry name" value="HAD-SF-IA-v1"/>
    <property type="match status" value="1"/>
</dbReference>
<dbReference type="Proteomes" id="UP000595332">
    <property type="component" value="Chromosome"/>
</dbReference>
<dbReference type="InterPro" id="IPR006439">
    <property type="entry name" value="HAD-SF_hydro_IA"/>
</dbReference>
<keyword evidence="2 4" id="KW-0378">Hydrolase</keyword>
<protein>
    <submittedName>
        <fullName evidence="4">HAD family hydrolase</fullName>
    </submittedName>
</protein>
<organism evidence="4 5">
    <name type="scientific">Neptunomonas japonica JAMM 1380</name>
    <dbReference type="NCBI Taxonomy" id="1441457"/>
    <lineage>
        <taxon>Bacteria</taxon>
        <taxon>Pseudomonadati</taxon>
        <taxon>Pseudomonadota</taxon>
        <taxon>Gammaproteobacteria</taxon>
        <taxon>Oceanospirillales</taxon>
        <taxon>Oceanospirillaceae</taxon>
        <taxon>Neptunomonas</taxon>
    </lineage>
</organism>
<dbReference type="AlphaFoldDB" id="A0A7R6PGU2"/>
<keyword evidence="5" id="KW-1185">Reference proteome</keyword>
<evidence type="ECO:0000256" key="3">
    <source>
        <dbReference type="ARBA" id="ARBA00022842"/>
    </source>
</evidence>
<comment type="cofactor">
    <cofactor evidence="1">
        <name>Mg(2+)</name>
        <dbReference type="ChEBI" id="CHEBI:18420"/>
    </cofactor>
</comment>
<evidence type="ECO:0000313" key="4">
    <source>
        <dbReference type="EMBL" id="BBB28016.1"/>
    </source>
</evidence>
<dbReference type="SUPFAM" id="SSF56784">
    <property type="entry name" value="HAD-like"/>
    <property type="match status" value="1"/>
</dbReference>
<reference evidence="4 5" key="1">
    <citation type="journal article" date="2008" name="Int. J. Syst. Evol. Microbiol.">
        <title>Neptunomonas japonica sp. nov., an Osedax japonicus symbiont-like bacterium isolated from sediment adjacent to sperm whale carcasses off Kagoshima, Japan.</title>
        <authorList>
            <person name="Miyazaki M."/>
            <person name="Nogi Y."/>
            <person name="Fujiwara Y."/>
            <person name="Kawato M."/>
            <person name="Kubokawa K."/>
            <person name="Horikoshi K."/>
        </authorList>
    </citation>
    <scope>NUCLEOTIDE SEQUENCE [LARGE SCALE GENOMIC DNA]</scope>
    <source>
        <strain evidence="4 5">JAMM 1380</strain>
    </source>
</reference>
<evidence type="ECO:0000256" key="1">
    <source>
        <dbReference type="ARBA" id="ARBA00001946"/>
    </source>
</evidence>
<evidence type="ECO:0000256" key="2">
    <source>
        <dbReference type="ARBA" id="ARBA00022801"/>
    </source>
</evidence>
<dbReference type="KEGG" id="njp:NEJAP_0057"/>
<proteinExistence type="predicted"/>
<keyword evidence="3" id="KW-0460">Magnesium</keyword>
<dbReference type="InterPro" id="IPR023214">
    <property type="entry name" value="HAD_sf"/>
</dbReference>
<dbReference type="GO" id="GO:0050124">
    <property type="term" value="F:N-acylneuraminate-9-phosphatase activity"/>
    <property type="evidence" value="ECO:0007669"/>
    <property type="project" value="TreeGrafter"/>
</dbReference>
<dbReference type="PANTHER" id="PTHR46470:SF3">
    <property type="entry name" value="N-ACYLNEURAMINATE-9-PHOSPHATASE"/>
    <property type="match status" value="1"/>
</dbReference>
<dbReference type="Pfam" id="PF00702">
    <property type="entry name" value="Hydrolase"/>
    <property type="match status" value="1"/>
</dbReference>
<sequence length="247" mass="27694">MLKALFLDMDETLCDTPGANEKAKLLMAQALQTQHGNKFNGQGFADAYVTGIYREWSSAQRSRYMPIIEQQSEEAFRVQLIRDLMAEYGVNDLSDESIQSLQNKFDQDRIDAFDFYPGIKEWLAQARKIFTLVVITNGPAFSQIPKVEQVNMIEHVDHLIIGGQEPEEKPFPSIFEKALRLANCEAHEAIHVGDSLASDIAGANNSGITSVWIQHQRPLDAELGINPSHTIVHPSEIPALVNKLHQQ</sequence>
<dbReference type="InterPro" id="IPR036412">
    <property type="entry name" value="HAD-like_sf"/>
</dbReference>
<dbReference type="PANTHER" id="PTHR46470">
    <property type="entry name" value="N-ACYLNEURAMINATE-9-PHOSPHATASE"/>
    <property type="match status" value="1"/>
</dbReference>
<dbReference type="RefSeq" id="WP_201348758.1">
    <property type="nucleotide sequence ID" value="NZ_AP014546.1"/>
</dbReference>
<dbReference type="NCBIfam" id="TIGR01509">
    <property type="entry name" value="HAD-SF-IA-v3"/>
    <property type="match status" value="1"/>
</dbReference>
<name>A0A7R6PGU2_9GAMM</name>
<dbReference type="Gene3D" id="1.20.120.710">
    <property type="entry name" value="Haloacid dehalogenase hydrolase-like domain"/>
    <property type="match status" value="1"/>
</dbReference>
<dbReference type="EMBL" id="AP014546">
    <property type="protein sequence ID" value="BBB28016.1"/>
    <property type="molecule type" value="Genomic_DNA"/>
</dbReference>